<evidence type="ECO:0000256" key="1">
    <source>
        <dbReference type="ARBA" id="ARBA00001974"/>
    </source>
</evidence>
<dbReference type="InterPro" id="IPR006091">
    <property type="entry name" value="Acyl-CoA_Oxase/DH_mid-dom"/>
</dbReference>
<dbReference type="Pfam" id="PF00441">
    <property type="entry name" value="Acyl-CoA_dh_1"/>
    <property type="match status" value="2"/>
</dbReference>
<evidence type="ECO:0000259" key="5">
    <source>
        <dbReference type="Pfam" id="PF00441"/>
    </source>
</evidence>
<proteinExistence type="inferred from homology"/>
<dbReference type="Gene3D" id="1.20.140.10">
    <property type="entry name" value="Butyryl-CoA Dehydrogenase, subunit A, domain 3"/>
    <property type="match status" value="2"/>
</dbReference>
<dbReference type="PANTHER" id="PTHR43884:SF37">
    <property type="entry name" value="ACYL-COA DEHYDROGENASE"/>
    <property type="match status" value="1"/>
</dbReference>
<keyword evidence="9" id="KW-1185">Reference proteome</keyword>
<feature type="domain" description="Acyl-CoA dehydrogenase/oxidase C-terminal" evidence="5">
    <location>
        <begin position="195"/>
        <end position="334"/>
    </location>
</feature>
<evidence type="ECO:0000256" key="2">
    <source>
        <dbReference type="ARBA" id="ARBA00009347"/>
    </source>
</evidence>
<keyword evidence="4" id="KW-0274">FAD</keyword>
<dbReference type="InterPro" id="IPR046373">
    <property type="entry name" value="Acyl-CoA_Oxase/DH_mid-dom_sf"/>
</dbReference>
<sequence length="736" mass="79821">MNFDLSEEQQMMRESFARFLDEESSMARVRAAWSTGFDAAMWKGLAELGAFSLRVPEAAGGLGLGLLDAAVLMEEVGRTLASGPVAETLVAARLLAAVAQPEARALLDKLLSGDAVVSIALHDIEQQPLQWVAGGAVADAVLARAQDQLLLLSLPAELRKAEENLAQTAIAELDLSRAPRRVLASGGEASRAFAQGLEEWKLLLAVALSGLSREALRLAAAYACERSAFGQLIGSYQGISHPLADLITDVDGGKLLALKTIRDIADAKAEAGAEVSLSIWWNTDTATRAVAQALHTFGGYGLTTEYDIHLYNLRAKAWPLVYGDPAHLLEEAGRRLFAGEQAELPEAGAVSIDFDLGEEAQALAHELHEFFNKTLTPELRAKAHYSFDGFDAGVHKKLAEARLLFPNWEVQYGGRKAPPYAMSAVAHVYEEQNWSSHAVSTTSMVGVMMQRFGSEQLKREVLSKVIAGEAICSLGYSEPSCGSDVFAAQTRATREADGSWRIDGSKMFTSGANIAEYVLMLTRTNPDVPKHKGLTMFIVPLKTPGVTIQPVYTFQDERTNITYYDGVKIPDAYRLGEVDGGVKVMASALELEHGGGFARAQKAMVLAAEKLCREVSWRGQPLIAQSFAQARLARATAHYFLSEVLGHRALWWGAQKKPNMGYGPMTKLFSSEKFLKDSADLLDLTAPHSLSKRVGAAGFLNQCYRHAQGSTIYGGTSEVHRSQIAERALNLPRTRA</sequence>
<gene>
    <name evidence="8" type="ORF">SAMN04488038_12318</name>
</gene>
<evidence type="ECO:0000256" key="4">
    <source>
        <dbReference type="ARBA" id="ARBA00022827"/>
    </source>
</evidence>
<dbReference type="Gene3D" id="1.10.540.10">
    <property type="entry name" value="Acyl-CoA dehydrogenase/oxidase, N-terminal domain"/>
    <property type="match status" value="2"/>
</dbReference>
<dbReference type="InterPro" id="IPR009100">
    <property type="entry name" value="AcylCoA_DH/oxidase_NM_dom_sf"/>
</dbReference>
<accession>A0A1H9MHN3</accession>
<evidence type="ECO:0000313" key="8">
    <source>
        <dbReference type="EMBL" id="SER23029.1"/>
    </source>
</evidence>
<dbReference type="GO" id="GO:0050660">
    <property type="term" value="F:flavin adenine dinucleotide binding"/>
    <property type="evidence" value="ECO:0007669"/>
    <property type="project" value="InterPro"/>
</dbReference>
<organism evidence="8 9">
    <name type="scientific">Solimonas aquatica</name>
    <dbReference type="NCBI Taxonomy" id="489703"/>
    <lineage>
        <taxon>Bacteria</taxon>
        <taxon>Pseudomonadati</taxon>
        <taxon>Pseudomonadota</taxon>
        <taxon>Gammaproteobacteria</taxon>
        <taxon>Nevskiales</taxon>
        <taxon>Nevskiaceae</taxon>
        <taxon>Solimonas</taxon>
    </lineage>
</organism>
<dbReference type="GO" id="GO:0003995">
    <property type="term" value="F:acyl-CoA dehydrogenase activity"/>
    <property type="evidence" value="ECO:0007669"/>
    <property type="project" value="TreeGrafter"/>
</dbReference>
<dbReference type="EMBL" id="FOFS01000023">
    <property type="protein sequence ID" value="SER23029.1"/>
    <property type="molecule type" value="Genomic_DNA"/>
</dbReference>
<keyword evidence="3" id="KW-0285">Flavoprotein</keyword>
<dbReference type="InterPro" id="IPR037069">
    <property type="entry name" value="AcylCoA_DH/ox_N_sf"/>
</dbReference>
<evidence type="ECO:0000313" key="9">
    <source>
        <dbReference type="Proteomes" id="UP000199233"/>
    </source>
</evidence>
<dbReference type="AlphaFoldDB" id="A0A1H9MHN3"/>
<comment type="cofactor">
    <cofactor evidence="1">
        <name>FAD</name>
        <dbReference type="ChEBI" id="CHEBI:57692"/>
    </cofactor>
</comment>
<name>A0A1H9MHN3_9GAMM</name>
<dbReference type="RefSeq" id="WP_093289695.1">
    <property type="nucleotide sequence ID" value="NZ_FOFS01000023.1"/>
</dbReference>
<feature type="domain" description="Acyl-CoA oxidase/dehydrogenase middle" evidence="6">
    <location>
        <begin position="474"/>
        <end position="552"/>
    </location>
</feature>
<dbReference type="OrthoDB" id="7795946at2"/>
<evidence type="ECO:0000256" key="3">
    <source>
        <dbReference type="ARBA" id="ARBA00022630"/>
    </source>
</evidence>
<dbReference type="SUPFAM" id="SSF56645">
    <property type="entry name" value="Acyl-CoA dehydrogenase NM domain-like"/>
    <property type="match status" value="2"/>
</dbReference>
<dbReference type="STRING" id="489703.SAMN04488038_12318"/>
<comment type="similarity">
    <text evidence="2">Belongs to the acyl-CoA dehydrogenase family.</text>
</comment>
<dbReference type="SUPFAM" id="SSF47203">
    <property type="entry name" value="Acyl-CoA dehydrogenase C-terminal domain-like"/>
    <property type="match status" value="2"/>
</dbReference>
<dbReference type="InterPro" id="IPR009075">
    <property type="entry name" value="AcylCo_DH/oxidase_C"/>
</dbReference>
<dbReference type="InterPro" id="IPR036250">
    <property type="entry name" value="AcylCo_DH-like_C"/>
</dbReference>
<dbReference type="Gene3D" id="2.40.110.10">
    <property type="entry name" value="Butyryl-CoA Dehydrogenase, subunit A, domain 2"/>
    <property type="match status" value="1"/>
</dbReference>
<dbReference type="Pfam" id="PF02771">
    <property type="entry name" value="Acyl-CoA_dh_N"/>
    <property type="match status" value="2"/>
</dbReference>
<feature type="domain" description="Acyl-CoA dehydrogenase/oxidase N-terminal" evidence="7">
    <location>
        <begin position="358"/>
        <end position="469"/>
    </location>
</feature>
<dbReference type="InterPro" id="IPR013786">
    <property type="entry name" value="AcylCoA_DH/ox_N"/>
</dbReference>
<dbReference type="Pfam" id="PF02770">
    <property type="entry name" value="Acyl-CoA_dh_M"/>
    <property type="match status" value="1"/>
</dbReference>
<feature type="domain" description="Acyl-CoA dehydrogenase/oxidase C-terminal" evidence="5">
    <location>
        <begin position="580"/>
        <end position="728"/>
    </location>
</feature>
<protein>
    <submittedName>
        <fullName evidence="8">Acyl-CoA dehydrogenase</fullName>
    </submittedName>
</protein>
<dbReference type="Proteomes" id="UP000199233">
    <property type="component" value="Unassembled WGS sequence"/>
</dbReference>
<evidence type="ECO:0000259" key="6">
    <source>
        <dbReference type="Pfam" id="PF02770"/>
    </source>
</evidence>
<feature type="domain" description="Acyl-CoA dehydrogenase/oxidase N-terminal" evidence="7">
    <location>
        <begin position="6"/>
        <end position="113"/>
    </location>
</feature>
<reference evidence="8 9" key="1">
    <citation type="submission" date="2016-10" db="EMBL/GenBank/DDBJ databases">
        <authorList>
            <person name="de Groot N.N."/>
        </authorList>
    </citation>
    <scope>NUCLEOTIDE SEQUENCE [LARGE SCALE GENOMIC DNA]</scope>
    <source>
        <strain evidence="8 9">DSM 25927</strain>
    </source>
</reference>
<dbReference type="PANTHER" id="PTHR43884">
    <property type="entry name" value="ACYL-COA DEHYDROGENASE"/>
    <property type="match status" value="1"/>
</dbReference>
<evidence type="ECO:0000259" key="7">
    <source>
        <dbReference type="Pfam" id="PF02771"/>
    </source>
</evidence>